<evidence type="ECO:0000313" key="4">
    <source>
        <dbReference type="EMBL" id="GJD39631.1"/>
    </source>
</evidence>
<dbReference type="Proteomes" id="UP001055307">
    <property type="component" value="Unassembled WGS sequence"/>
</dbReference>
<dbReference type="EMBL" id="BPQF01000011">
    <property type="protein sequence ID" value="GJD39631.1"/>
    <property type="molecule type" value="Genomic_DNA"/>
</dbReference>
<feature type="signal peptide" evidence="2">
    <location>
        <begin position="1"/>
        <end position="27"/>
    </location>
</feature>
<dbReference type="EMBL" id="LR743511">
    <property type="protein sequence ID" value="CAA2144636.1"/>
    <property type="molecule type" value="Genomic_DNA"/>
</dbReference>
<proteinExistence type="predicted"/>
<protein>
    <submittedName>
        <fullName evidence="3">Uncharacterized protein</fullName>
    </submittedName>
</protein>
<evidence type="ECO:0000313" key="3">
    <source>
        <dbReference type="EMBL" id="CAA2144636.1"/>
    </source>
</evidence>
<feature type="chain" id="PRO_5044628492" evidence="2">
    <location>
        <begin position="28"/>
        <end position="138"/>
    </location>
</feature>
<gene>
    <name evidence="3" type="ORF">MBLL_03762</name>
    <name evidence="4" type="ORF">OICFNHDK_2094</name>
</gene>
<evidence type="ECO:0000256" key="1">
    <source>
        <dbReference type="SAM" id="MobiDB-lite"/>
    </source>
</evidence>
<dbReference type="RefSeq" id="WP_018043572.1">
    <property type="nucleotide sequence ID" value="NZ_BPQF01000011.1"/>
</dbReference>
<feature type="compositionally biased region" description="Basic residues" evidence="1">
    <location>
        <begin position="104"/>
        <end position="116"/>
    </location>
</feature>
<accession>A0A679KHN9</accession>
<reference evidence="4" key="1">
    <citation type="journal article" date="2016" name="Front. Microbiol.">
        <title>Genome Sequence of the Piezophilic, Mesophilic Sulfate-Reducing Bacterium Desulfovibrio indicus J2T.</title>
        <authorList>
            <person name="Cao J."/>
            <person name="Maignien L."/>
            <person name="Shao Z."/>
            <person name="Alain K."/>
            <person name="Jebbar M."/>
        </authorList>
    </citation>
    <scope>NUCLEOTIDE SEQUENCE</scope>
    <source>
        <strain evidence="4">DSM 21893</strain>
    </source>
</reference>
<dbReference type="PROSITE" id="PS51257">
    <property type="entry name" value="PROKAR_LIPOPROTEIN"/>
    <property type="match status" value="1"/>
</dbReference>
<keyword evidence="5" id="KW-1185">Reference proteome</keyword>
<reference evidence="3" key="2">
    <citation type="submission" date="2019-12" db="EMBL/GenBank/DDBJ databases">
        <authorList>
            <person name="Cremers G."/>
        </authorList>
    </citation>
    <scope>NUCLEOTIDE SEQUENCE</scope>
    <source>
        <strain evidence="3">Mbul2</strain>
    </source>
</reference>
<evidence type="ECO:0000256" key="2">
    <source>
        <dbReference type="SAM" id="SignalP"/>
    </source>
</evidence>
<sequence>MNRFLASFLLAGFGCAALPALGTPASAQNAPRSMAECERLKNDLAYNQCLAMFGPAAKNVGGGGGGSDGGSASSVATALAAVPPVSTESLPMADEPAQEASRGQRGRRGRYTRHGRQSASFTVGGSEGRSSYRRRRRH</sequence>
<reference evidence="4" key="3">
    <citation type="submission" date="2021-08" db="EMBL/GenBank/DDBJ databases">
        <authorList>
            <person name="Tani A."/>
            <person name="Ola A."/>
            <person name="Ogura Y."/>
            <person name="Katsura K."/>
            <person name="Hayashi T."/>
        </authorList>
    </citation>
    <scope>NUCLEOTIDE SEQUENCE</scope>
    <source>
        <strain evidence="4">DSM 21893</strain>
    </source>
</reference>
<evidence type="ECO:0000313" key="5">
    <source>
        <dbReference type="Proteomes" id="UP001055307"/>
    </source>
</evidence>
<keyword evidence="2" id="KW-0732">Signal</keyword>
<feature type="region of interest" description="Disordered" evidence="1">
    <location>
        <begin position="83"/>
        <end position="138"/>
    </location>
</feature>
<organism evidence="3">
    <name type="scientific">Methylobacterium bullatum</name>
    <dbReference type="NCBI Taxonomy" id="570505"/>
    <lineage>
        <taxon>Bacteria</taxon>
        <taxon>Pseudomonadati</taxon>
        <taxon>Pseudomonadota</taxon>
        <taxon>Alphaproteobacteria</taxon>
        <taxon>Hyphomicrobiales</taxon>
        <taxon>Methylobacteriaceae</taxon>
        <taxon>Methylobacterium</taxon>
    </lineage>
</organism>
<dbReference type="AlphaFoldDB" id="A0A679KHN9"/>
<name>A0A679KHN9_9HYPH</name>